<comment type="caution">
    <text evidence="1">The sequence shown here is derived from an EMBL/GenBank/DDBJ whole genome shotgun (WGS) entry which is preliminary data.</text>
</comment>
<dbReference type="GeneID" id="63718896"/>
<dbReference type="RefSeq" id="XP_040653648.1">
    <property type="nucleotide sequence ID" value="XM_040803544.1"/>
</dbReference>
<reference evidence="1 2" key="1">
    <citation type="journal article" date="2016" name="Sci. Rep.">
        <title>Insights into Adaptations to a Near-Obligate Nematode Endoparasitic Lifestyle from the Finished Genome of Drechmeria coniospora.</title>
        <authorList>
            <person name="Zhang L."/>
            <person name="Zhou Z."/>
            <person name="Guo Q."/>
            <person name="Fokkens L."/>
            <person name="Miskei M."/>
            <person name="Pocsi I."/>
            <person name="Zhang W."/>
            <person name="Chen M."/>
            <person name="Wang L."/>
            <person name="Sun Y."/>
            <person name="Donzelli B.G."/>
            <person name="Gibson D.M."/>
            <person name="Nelson D.R."/>
            <person name="Luo J.G."/>
            <person name="Rep M."/>
            <person name="Liu H."/>
            <person name="Yang S."/>
            <person name="Wang J."/>
            <person name="Krasnoff S.B."/>
            <person name="Xu Y."/>
            <person name="Molnar I."/>
            <person name="Lin M."/>
        </authorList>
    </citation>
    <scope>NUCLEOTIDE SEQUENCE [LARGE SCALE GENOMIC DNA]</scope>
    <source>
        <strain evidence="1 2">ARSEF 6962</strain>
    </source>
</reference>
<gene>
    <name evidence="1" type="ORF">DCS_06253</name>
</gene>
<proteinExistence type="predicted"/>
<keyword evidence="2" id="KW-1185">Reference proteome</keyword>
<dbReference type="Proteomes" id="UP000076580">
    <property type="component" value="Chromosome 03"/>
</dbReference>
<organism evidence="1 2">
    <name type="scientific">Drechmeria coniospora</name>
    <name type="common">Nematophagous fungus</name>
    <name type="synonym">Meria coniospora</name>
    <dbReference type="NCBI Taxonomy" id="98403"/>
    <lineage>
        <taxon>Eukaryota</taxon>
        <taxon>Fungi</taxon>
        <taxon>Dikarya</taxon>
        <taxon>Ascomycota</taxon>
        <taxon>Pezizomycotina</taxon>
        <taxon>Sordariomycetes</taxon>
        <taxon>Hypocreomycetidae</taxon>
        <taxon>Hypocreales</taxon>
        <taxon>Ophiocordycipitaceae</taxon>
        <taxon>Drechmeria</taxon>
    </lineage>
</organism>
<dbReference type="AlphaFoldDB" id="A0A151GB03"/>
<evidence type="ECO:0000313" key="2">
    <source>
        <dbReference type="Proteomes" id="UP000076580"/>
    </source>
</evidence>
<evidence type="ECO:0000313" key="1">
    <source>
        <dbReference type="EMBL" id="KYK54296.1"/>
    </source>
</evidence>
<protein>
    <submittedName>
        <fullName evidence="1">Uncharacterized protein</fullName>
    </submittedName>
</protein>
<dbReference type="InParanoid" id="A0A151GB03"/>
<dbReference type="EMBL" id="LAYC01000003">
    <property type="protein sequence ID" value="KYK54296.1"/>
    <property type="molecule type" value="Genomic_DNA"/>
</dbReference>
<sequence>MIRTYSSICSGLGRDQPHTSLYPGGFQISAAVGGQFQIQMTNRGPPPLKPAPMSQNARNDCGLGIQFRYTDEFHQARVLVLCQHPWELDDGHTTHSSSAIGLWASLAVPRWSPRQASAPESRAGIPRHMRWEILCSHLREYPG</sequence>
<accession>A0A151GB03</accession>
<name>A0A151GB03_DRECN</name>